<feature type="domain" description="Tryptophan synthase beta chain-like PALP" evidence="18">
    <location>
        <begin position="550"/>
        <end position="888"/>
    </location>
</feature>
<dbReference type="InterPro" id="IPR006653">
    <property type="entry name" value="Trp_synth_b_CS"/>
</dbReference>
<evidence type="ECO:0000256" key="12">
    <source>
        <dbReference type="ARBA" id="ARBA00022822"/>
    </source>
</evidence>
<feature type="domain" description="Metalloenzyme" evidence="19">
    <location>
        <begin position="226"/>
        <end position="303"/>
    </location>
</feature>
<evidence type="ECO:0000256" key="14">
    <source>
        <dbReference type="ARBA" id="ARBA00023141"/>
    </source>
</evidence>
<dbReference type="SUPFAM" id="SSF53686">
    <property type="entry name" value="Tryptophan synthase beta subunit-like PLP-dependent enzymes"/>
    <property type="match status" value="1"/>
</dbReference>
<name>A0A5N5JBG0_9ROSI</name>
<comment type="similarity">
    <text evidence="7">Belongs to the BPG-independent phosphoglycerate mutase family. A-PGAM subfamily.</text>
</comment>
<comment type="similarity">
    <text evidence="8">Belongs to the TrpB family.</text>
</comment>
<dbReference type="InterPro" id="IPR001926">
    <property type="entry name" value="TrpB-like_PALP"/>
</dbReference>
<keyword evidence="16" id="KW-0456">Lyase</keyword>
<dbReference type="InterPro" id="IPR042253">
    <property type="entry name" value="Pglycerate_mutase_ApgM_sf"/>
</dbReference>
<evidence type="ECO:0000256" key="15">
    <source>
        <dbReference type="ARBA" id="ARBA00023152"/>
    </source>
</evidence>
<keyword evidence="14" id="KW-0057">Aromatic amino acid biosynthesis</keyword>
<keyword evidence="13" id="KW-0663">Pyridoxal phosphate</keyword>
<dbReference type="CDD" id="cd06446">
    <property type="entry name" value="Trp-synth_B"/>
    <property type="match status" value="1"/>
</dbReference>
<dbReference type="Pfam" id="PF00291">
    <property type="entry name" value="PALP"/>
    <property type="match status" value="1"/>
</dbReference>
<dbReference type="GO" id="GO:0046872">
    <property type="term" value="F:metal ion binding"/>
    <property type="evidence" value="ECO:0007669"/>
    <property type="project" value="InterPro"/>
</dbReference>
<dbReference type="EMBL" id="VDCV01000017">
    <property type="protein sequence ID" value="KAB5516559.1"/>
    <property type="molecule type" value="Genomic_DNA"/>
</dbReference>
<dbReference type="PIRSF" id="PIRSF001413">
    <property type="entry name" value="Trp_syn_beta"/>
    <property type="match status" value="1"/>
</dbReference>
<dbReference type="InterPro" id="IPR023026">
    <property type="entry name" value="Trp_synth_beta/beta-like"/>
</dbReference>
<sequence>MFYLYINTKSCVNLVGRKSPESNFATLDEETGIVISRRADRHFDEEGPILCAALDGMKLPSFPEYEVRVRYATEHRCGVVVKGPRLSCNISGTDPLKDKRLLLQAEALDDTDEARHTAAAVNELSSMRGAGRCILLHVCAIIKVPSFENKHGLWPCMVAPTKIIAGLGLSLDIDILEAPGATGDYQTLLTSKATVIARALSAPLMPSPNVFVPGEDEHKPGRPDGYDFGFLHIKAIDDAGHDKASILKVKALEAADRAIGQLAKLLLQVESTGKFHYFLCVTGDHSTPVEYGDHSFEPVPFSMCRLRDFVGAVGGESIIMETSLDPFPLPAVKAGENLGETENAEKERSSKQLKAFSGDSVCELSEIAAARGCLGRFPGGQMMVEFSSHFEVIMVDKDSLEPSILKTQSSLLNLTELPMQQPTQKFYDFCIPNLYPLIAIMLSKLKGGEQCLGSFVLKTRPRHLRLSNGGRVRARASLNADLKAVGIPHQWYNLVADLSVKPPPPLHPKTFEPVKPEDLSPLFPDELIKQEASTDKFIDIPEEVLDIYSLWRPTPLIRAKRLEKLLNTPARIYYKYEGVSPAGSHKPNTAVPQAFYNAQQGIKNVVTETGAGQWGCSLAFACSLFGLDCEVWQVRASYDQKPYRRLMMETWGAKVHPSPSSITETGRKILQMDPSSPGSLGIAISEAVEVAAANADTKYCLGSVLNHVLLHQTVIGEECIKQMEAIGETPDVIIGCTGGGSNFAGLSFPFIREKLNGKINPVIKAVEPAACPSLTKGVYAYDYGDTAGMTPLMKMHTLGHDFIPDPIHSGGLRYHGMAPLISHVYELGFMEAMAIPQIECFQGAIQFARSEGLIPAPEPTHAIAATIREALHCKETGEAKVILMAMCGHGHFDLKSYEKFLQGEMVDLSFDEERIRASLAKVPQVTRK</sequence>
<evidence type="ECO:0000313" key="21">
    <source>
        <dbReference type="Proteomes" id="UP000326939"/>
    </source>
</evidence>
<evidence type="ECO:0000256" key="6">
    <source>
        <dbReference type="ARBA" id="ARBA00004921"/>
    </source>
</evidence>
<evidence type="ECO:0000259" key="18">
    <source>
        <dbReference type="Pfam" id="PF00291"/>
    </source>
</evidence>
<evidence type="ECO:0000256" key="10">
    <source>
        <dbReference type="ARBA" id="ARBA00012043"/>
    </source>
</evidence>
<evidence type="ECO:0000256" key="3">
    <source>
        <dbReference type="ARBA" id="ARBA00002315"/>
    </source>
</evidence>
<dbReference type="GO" id="GO:0052684">
    <property type="term" value="F:L-serine hydro-lyase (adding indole, L-tryptophan-forming) activity"/>
    <property type="evidence" value="ECO:0007669"/>
    <property type="project" value="TreeGrafter"/>
</dbReference>
<evidence type="ECO:0000256" key="8">
    <source>
        <dbReference type="ARBA" id="ARBA00009982"/>
    </source>
</evidence>
<evidence type="ECO:0000256" key="13">
    <source>
        <dbReference type="ARBA" id="ARBA00022898"/>
    </source>
</evidence>
<dbReference type="InterPro" id="IPR017850">
    <property type="entry name" value="Alkaline_phosphatase_core_sf"/>
</dbReference>
<evidence type="ECO:0000256" key="1">
    <source>
        <dbReference type="ARBA" id="ARBA00000370"/>
    </source>
</evidence>
<dbReference type="PANTHER" id="PTHR48077">
    <property type="entry name" value="TRYPTOPHAN SYNTHASE-RELATED"/>
    <property type="match status" value="1"/>
</dbReference>
<dbReference type="GO" id="GO:0005737">
    <property type="term" value="C:cytoplasm"/>
    <property type="evidence" value="ECO:0007669"/>
    <property type="project" value="TreeGrafter"/>
</dbReference>
<comment type="function">
    <text evidence="3">Catalyzes the interconversion of 2-phosphoglycerate and 3-phosphoglycerate.</text>
</comment>
<dbReference type="Gene3D" id="3.40.720.10">
    <property type="entry name" value="Alkaline Phosphatase, subunit A"/>
    <property type="match status" value="1"/>
</dbReference>
<comment type="catalytic activity">
    <reaction evidence="1">
        <text>(2R)-2-phosphoglycerate = (2R)-3-phosphoglycerate</text>
        <dbReference type="Rhea" id="RHEA:15901"/>
        <dbReference type="ChEBI" id="CHEBI:58272"/>
        <dbReference type="ChEBI" id="CHEBI:58289"/>
        <dbReference type="EC" id="5.4.2.12"/>
    </reaction>
</comment>
<keyword evidence="11" id="KW-0028">Amino-acid biosynthesis</keyword>
<evidence type="ECO:0000259" key="19">
    <source>
        <dbReference type="Pfam" id="PF01676"/>
    </source>
</evidence>
<accession>A0A5N5JBG0</accession>
<dbReference type="PANTHER" id="PTHR48077:SF6">
    <property type="entry name" value="TRYPTOPHAN SYNTHASE"/>
    <property type="match status" value="1"/>
</dbReference>
<comment type="pathway">
    <text evidence="6">Carbohydrate degradation.</text>
</comment>
<dbReference type="PROSITE" id="PS00168">
    <property type="entry name" value="TRP_SYNTHASE_BETA"/>
    <property type="match status" value="1"/>
</dbReference>
<dbReference type="InterPro" id="IPR036052">
    <property type="entry name" value="TrpB-like_PALP_sf"/>
</dbReference>
<evidence type="ECO:0000256" key="5">
    <source>
        <dbReference type="ARBA" id="ARBA00004733"/>
    </source>
</evidence>
<dbReference type="NCBIfam" id="NF009057">
    <property type="entry name" value="PRK12391.1"/>
    <property type="match status" value="1"/>
</dbReference>
<evidence type="ECO:0000256" key="16">
    <source>
        <dbReference type="ARBA" id="ARBA00023239"/>
    </source>
</evidence>
<reference evidence="21" key="1">
    <citation type="journal article" date="2019" name="Gigascience">
        <title>De novo genome assembly of the endangered Acer yangbiense, a plant species with extremely small populations endemic to Yunnan Province, China.</title>
        <authorList>
            <person name="Yang J."/>
            <person name="Wariss H.M."/>
            <person name="Tao L."/>
            <person name="Zhang R."/>
            <person name="Yun Q."/>
            <person name="Hollingsworth P."/>
            <person name="Dao Z."/>
            <person name="Luo G."/>
            <person name="Guo H."/>
            <person name="Ma Y."/>
            <person name="Sun W."/>
        </authorList>
    </citation>
    <scope>NUCLEOTIDE SEQUENCE [LARGE SCALE GENOMIC DNA]</scope>
    <source>
        <strain evidence="21">cv. br00</strain>
    </source>
</reference>
<comment type="catalytic activity">
    <reaction evidence="17">
        <text>(1S,2R)-1-C-(indol-3-yl)glycerol 3-phosphate + L-serine = D-glyceraldehyde 3-phosphate + L-tryptophan + H2O</text>
        <dbReference type="Rhea" id="RHEA:10532"/>
        <dbReference type="ChEBI" id="CHEBI:15377"/>
        <dbReference type="ChEBI" id="CHEBI:33384"/>
        <dbReference type="ChEBI" id="CHEBI:57912"/>
        <dbReference type="ChEBI" id="CHEBI:58866"/>
        <dbReference type="ChEBI" id="CHEBI:59776"/>
        <dbReference type="EC" id="4.2.1.20"/>
    </reaction>
</comment>
<dbReference type="Gene3D" id="3.30.70.2130">
    <property type="entry name" value="Metalloenzyme domain"/>
    <property type="match status" value="1"/>
</dbReference>
<organism evidence="20 21">
    <name type="scientific">Salix brachista</name>
    <dbReference type="NCBI Taxonomy" id="2182728"/>
    <lineage>
        <taxon>Eukaryota</taxon>
        <taxon>Viridiplantae</taxon>
        <taxon>Streptophyta</taxon>
        <taxon>Embryophyta</taxon>
        <taxon>Tracheophyta</taxon>
        <taxon>Spermatophyta</taxon>
        <taxon>Magnoliopsida</taxon>
        <taxon>eudicotyledons</taxon>
        <taxon>Gunneridae</taxon>
        <taxon>Pentapetalae</taxon>
        <taxon>rosids</taxon>
        <taxon>fabids</taxon>
        <taxon>Malpighiales</taxon>
        <taxon>Salicaceae</taxon>
        <taxon>Saliceae</taxon>
        <taxon>Salix</taxon>
    </lineage>
</organism>
<dbReference type="GO" id="GO:0004619">
    <property type="term" value="F:phosphoglycerate mutase activity"/>
    <property type="evidence" value="ECO:0007669"/>
    <property type="project" value="UniProtKB-EC"/>
</dbReference>
<evidence type="ECO:0000256" key="4">
    <source>
        <dbReference type="ARBA" id="ARBA00002786"/>
    </source>
</evidence>
<dbReference type="GO" id="GO:0004834">
    <property type="term" value="F:tryptophan synthase activity"/>
    <property type="evidence" value="ECO:0007669"/>
    <property type="project" value="UniProtKB-EC"/>
</dbReference>
<keyword evidence="21" id="KW-1185">Reference proteome</keyword>
<dbReference type="GO" id="GO:0006096">
    <property type="term" value="P:glycolytic process"/>
    <property type="evidence" value="ECO:0007669"/>
    <property type="project" value="UniProtKB-KW"/>
</dbReference>
<dbReference type="Proteomes" id="UP000326939">
    <property type="component" value="Chromosome 17"/>
</dbReference>
<protein>
    <recommendedName>
        <fullName evidence="10">tryptophan synthase</fullName>
        <ecNumber evidence="10">4.2.1.20</ecNumber>
    </recommendedName>
</protein>
<dbReference type="HAMAP" id="MF_00133">
    <property type="entry name" value="Trp_synth_beta"/>
    <property type="match status" value="1"/>
</dbReference>
<keyword evidence="12" id="KW-0822">Tryptophan biosynthesis</keyword>
<comment type="function">
    <text evidence="4">The beta subunit is responsible for the synthesis of L-tryptophan from indole and L-serine.</text>
</comment>
<dbReference type="Pfam" id="PF01676">
    <property type="entry name" value="Metalloenzyme"/>
    <property type="match status" value="1"/>
</dbReference>
<dbReference type="InterPro" id="IPR004456">
    <property type="entry name" value="Pglycerate_mutase_ApgM"/>
</dbReference>
<evidence type="ECO:0000256" key="11">
    <source>
        <dbReference type="ARBA" id="ARBA00022605"/>
    </source>
</evidence>
<comment type="caution">
    <text evidence="20">The sequence shown here is derived from an EMBL/GenBank/DDBJ whole genome shotgun (WGS) entry which is preliminary data.</text>
</comment>
<dbReference type="InterPro" id="IPR006124">
    <property type="entry name" value="Metalloenzyme"/>
</dbReference>
<dbReference type="PIRSF" id="PIRSF500824">
    <property type="entry name" value="TrpB_prok"/>
    <property type="match status" value="1"/>
</dbReference>
<dbReference type="Pfam" id="PF10143">
    <property type="entry name" value="PhosphMutase"/>
    <property type="match status" value="1"/>
</dbReference>
<comment type="pathway">
    <text evidence="5">Amino-acid biosynthesis; L-tryptophan biosynthesis; L-tryptophan from chorismate: step 5/5.</text>
</comment>
<evidence type="ECO:0000313" key="20">
    <source>
        <dbReference type="EMBL" id="KAB5516559.1"/>
    </source>
</evidence>
<dbReference type="InterPro" id="IPR006316">
    <property type="entry name" value="Trp_synth_b-like"/>
</dbReference>
<dbReference type="Gene3D" id="3.40.50.1100">
    <property type="match status" value="2"/>
</dbReference>
<dbReference type="UniPathway" id="UPA00035">
    <property type="reaction ID" value="UER00044"/>
</dbReference>
<dbReference type="GO" id="GO:0030170">
    <property type="term" value="F:pyridoxal phosphate binding"/>
    <property type="evidence" value="ECO:0007669"/>
    <property type="project" value="InterPro"/>
</dbReference>
<dbReference type="EC" id="4.2.1.20" evidence="10"/>
<evidence type="ECO:0000256" key="17">
    <source>
        <dbReference type="ARBA" id="ARBA00049047"/>
    </source>
</evidence>
<dbReference type="SUPFAM" id="SSF53649">
    <property type="entry name" value="Alkaline phosphatase-like"/>
    <property type="match status" value="1"/>
</dbReference>
<evidence type="ECO:0000256" key="9">
    <source>
        <dbReference type="ARBA" id="ARBA00011270"/>
    </source>
</evidence>
<comment type="subunit">
    <text evidence="9">Tetramer of two alpha and two beta chains.</text>
</comment>
<dbReference type="AlphaFoldDB" id="A0A5N5JBG0"/>
<proteinExistence type="inferred from homology"/>
<dbReference type="NCBIfam" id="TIGR01415">
    <property type="entry name" value="trpB_rel"/>
    <property type="match status" value="1"/>
</dbReference>
<dbReference type="InterPro" id="IPR006654">
    <property type="entry name" value="Trp_synth_beta"/>
</dbReference>
<evidence type="ECO:0000256" key="7">
    <source>
        <dbReference type="ARBA" id="ARBA00005524"/>
    </source>
</evidence>
<evidence type="ECO:0000256" key="2">
    <source>
        <dbReference type="ARBA" id="ARBA00001933"/>
    </source>
</evidence>
<comment type="cofactor">
    <cofactor evidence="2">
        <name>pyridoxal 5'-phosphate</name>
        <dbReference type="ChEBI" id="CHEBI:597326"/>
    </cofactor>
</comment>
<keyword evidence="15" id="KW-0324">Glycolysis</keyword>
<gene>
    <name evidence="20" type="ORF">DKX38_027207</name>
</gene>